<feature type="region of interest" description="Disordered" evidence="1">
    <location>
        <begin position="1"/>
        <end position="40"/>
    </location>
</feature>
<accession>A0A5P1FI49</accession>
<keyword evidence="3" id="KW-1185">Reference proteome</keyword>
<feature type="compositionally biased region" description="Gly residues" evidence="1">
    <location>
        <begin position="30"/>
        <end position="40"/>
    </location>
</feature>
<dbReference type="EMBL" id="CM007382">
    <property type="protein sequence ID" value="ONK78008.1"/>
    <property type="molecule type" value="Genomic_DNA"/>
</dbReference>
<sequence>MAGLMEGRGEGEGSEDLASGSGARSQGAEQSGGSGSGLGGRCVGSALDLIKKREVELLEVTELGLASEMEEVELLGVRRRRCGFSGVWRRAEDLWVQGEGADGGVGSRWSEL</sequence>
<gene>
    <name evidence="2" type="ORF">A4U43_C02F13240</name>
</gene>
<reference evidence="3" key="1">
    <citation type="journal article" date="2017" name="Nat. Commun.">
        <title>The asparagus genome sheds light on the origin and evolution of a young Y chromosome.</title>
        <authorList>
            <person name="Harkess A."/>
            <person name="Zhou J."/>
            <person name="Xu C."/>
            <person name="Bowers J.E."/>
            <person name="Van der Hulst R."/>
            <person name="Ayyampalayam S."/>
            <person name="Mercati F."/>
            <person name="Riccardi P."/>
            <person name="McKain M.R."/>
            <person name="Kakrana A."/>
            <person name="Tang H."/>
            <person name="Ray J."/>
            <person name="Groenendijk J."/>
            <person name="Arikit S."/>
            <person name="Mathioni S.M."/>
            <person name="Nakano M."/>
            <person name="Shan H."/>
            <person name="Telgmann-Rauber A."/>
            <person name="Kanno A."/>
            <person name="Yue Z."/>
            <person name="Chen H."/>
            <person name="Li W."/>
            <person name="Chen Y."/>
            <person name="Xu X."/>
            <person name="Zhang Y."/>
            <person name="Luo S."/>
            <person name="Chen H."/>
            <person name="Gao J."/>
            <person name="Mao Z."/>
            <person name="Pires J.C."/>
            <person name="Luo M."/>
            <person name="Kudrna D."/>
            <person name="Wing R.A."/>
            <person name="Meyers B.C."/>
            <person name="Yi K."/>
            <person name="Kong H."/>
            <person name="Lavrijsen P."/>
            <person name="Sunseri F."/>
            <person name="Falavigna A."/>
            <person name="Ye Y."/>
            <person name="Leebens-Mack J.H."/>
            <person name="Chen G."/>
        </authorList>
    </citation>
    <scope>NUCLEOTIDE SEQUENCE [LARGE SCALE GENOMIC DNA]</scope>
    <source>
        <strain evidence="3">cv. DH0086</strain>
    </source>
</reference>
<proteinExistence type="predicted"/>
<name>A0A5P1FI49_ASPOF</name>
<dbReference type="AlphaFoldDB" id="A0A5P1FI49"/>
<evidence type="ECO:0000313" key="2">
    <source>
        <dbReference type="EMBL" id="ONK78008.1"/>
    </source>
</evidence>
<dbReference type="Proteomes" id="UP000243459">
    <property type="component" value="Chromosome 2"/>
</dbReference>
<evidence type="ECO:0000256" key="1">
    <source>
        <dbReference type="SAM" id="MobiDB-lite"/>
    </source>
</evidence>
<protein>
    <submittedName>
        <fullName evidence="2">Uncharacterized protein</fullName>
    </submittedName>
</protein>
<organism evidence="2 3">
    <name type="scientific">Asparagus officinalis</name>
    <name type="common">Garden asparagus</name>
    <dbReference type="NCBI Taxonomy" id="4686"/>
    <lineage>
        <taxon>Eukaryota</taxon>
        <taxon>Viridiplantae</taxon>
        <taxon>Streptophyta</taxon>
        <taxon>Embryophyta</taxon>
        <taxon>Tracheophyta</taxon>
        <taxon>Spermatophyta</taxon>
        <taxon>Magnoliopsida</taxon>
        <taxon>Liliopsida</taxon>
        <taxon>Asparagales</taxon>
        <taxon>Asparagaceae</taxon>
        <taxon>Asparagoideae</taxon>
        <taxon>Asparagus</taxon>
    </lineage>
</organism>
<evidence type="ECO:0000313" key="3">
    <source>
        <dbReference type="Proteomes" id="UP000243459"/>
    </source>
</evidence>
<dbReference type="Gramene" id="ONK78008">
    <property type="protein sequence ID" value="ONK78008"/>
    <property type="gene ID" value="A4U43_C02F13240"/>
</dbReference>
<feature type="compositionally biased region" description="Low complexity" evidence="1">
    <location>
        <begin position="18"/>
        <end position="29"/>
    </location>
</feature>